<dbReference type="RefSeq" id="WP_203703167.1">
    <property type="nucleotide sequence ID" value="NZ_BAAALU010000001.1"/>
</dbReference>
<evidence type="ECO:0000256" key="2">
    <source>
        <dbReference type="SAM" id="MobiDB-lite"/>
    </source>
</evidence>
<keyword evidence="5" id="KW-1185">Reference proteome</keyword>
<accession>A0ABQ4C2X4</accession>
<evidence type="ECO:0000313" key="4">
    <source>
        <dbReference type="EMBL" id="GIF57104.1"/>
    </source>
</evidence>
<gene>
    <name evidence="4" type="ORF">Air01nite_31990</name>
</gene>
<proteinExistence type="inferred from homology"/>
<dbReference type="InterPro" id="IPR052345">
    <property type="entry name" value="Rad_response_metalloprotease"/>
</dbReference>
<dbReference type="Proteomes" id="UP000624325">
    <property type="component" value="Unassembled WGS sequence"/>
</dbReference>
<dbReference type="PROSITE" id="PS50943">
    <property type="entry name" value="HTH_CROC1"/>
    <property type="match status" value="1"/>
</dbReference>
<comment type="similarity">
    <text evidence="1">Belongs to the short-chain fatty acyl-CoA assimilation regulator (ScfR) family.</text>
</comment>
<dbReference type="EMBL" id="BONC01000020">
    <property type="protein sequence ID" value="GIF57104.1"/>
    <property type="molecule type" value="Genomic_DNA"/>
</dbReference>
<feature type="domain" description="HTH cro/C1-type" evidence="3">
    <location>
        <begin position="20"/>
        <end position="62"/>
    </location>
</feature>
<evidence type="ECO:0000313" key="5">
    <source>
        <dbReference type="Proteomes" id="UP000624325"/>
    </source>
</evidence>
<dbReference type="CDD" id="cd00093">
    <property type="entry name" value="HTH_XRE"/>
    <property type="match status" value="1"/>
</dbReference>
<feature type="region of interest" description="Disordered" evidence="2">
    <location>
        <begin position="340"/>
        <end position="361"/>
    </location>
</feature>
<dbReference type="PANTHER" id="PTHR43236">
    <property type="entry name" value="ANTITOXIN HIGA1"/>
    <property type="match status" value="1"/>
</dbReference>
<dbReference type="SUPFAM" id="SSF47413">
    <property type="entry name" value="lambda repressor-like DNA-binding domains"/>
    <property type="match status" value="1"/>
</dbReference>
<organism evidence="4 5">
    <name type="scientific">Asanoa iriomotensis</name>
    <dbReference type="NCBI Taxonomy" id="234613"/>
    <lineage>
        <taxon>Bacteria</taxon>
        <taxon>Bacillati</taxon>
        <taxon>Actinomycetota</taxon>
        <taxon>Actinomycetes</taxon>
        <taxon>Micromonosporales</taxon>
        <taxon>Micromonosporaceae</taxon>
        <taxon>Asanoa</taxon>
    </lineage>
</organism>
<dbReference type="PANTHER" id="PTHR43236:SF1">
    <property type="entry name" value="BLL7220 PROTEIN"/>
    <property type="match status" value="1"/>
</dbReference>
<protein>
    <recommendedName>
        <fullName evidence="3">HTH cro/C1-type domain-containing protein</fullName>
    </recommendedName>
</protein>
<name>A0ABQ4C2X4_9ACTN</name>
<evidence type="ECO:0000259" key="3">
    <source>
        <dbReference type="PROSITE" id="PS50943"/>
    </source>
</evidence>
<dbReference type="Pfam" id="PF06114">
    <property type="entry name" value="Peptidase_M78"/>
    <property type="match status" value="1"/>
</dbReference>
<sequence length="361" mass="39166">MGDGIGDRVRALLPADRTHREVAASIGMTPDAFSRALNGQRGFSAIELAKVAERLKADVHYLITGEPDPLRLRMVARHDFDQLTGRREVRGADLDKEILEDVALAYRQAATAQLPDSAIPSSVGDACAALGPNFVRPFVDRLASRLDIDVVRLSELSTSYSFTLSGRGVILVPADGNWFRQNWCLAHELGHLVLGHTDPEGTTDSRDAHEAAANAFAAELLLPAQAMKSANWNDLTTADLASRVWDAGVSTEALATRLRSLAISASRLVDEWKNQPTQRLLRSHWAEGPPDDPITRRMDDAATRQFPLALQKAHLALIAQGVLPKATLAWMLAVAESTLEVDEPTRPEPMSADALANALGL</sequence>
<dbReference type="Gene3D" id="1.10.10.2910">
    <property type="match status" value="1"/>
</dbReference>
<evidence type="ECO:0000256" key="1">
    <source>
        <dbReference type="ARBA" id="ARBA00007227"/>
    </source>
</evidence>
<dbReference type="InterPro" id="IPR010982">
    <property type="entry name" value="Lambda_DNA-bd_dom_sf"/>
</dbReference>
<dbReference type="InterPro" id="IPR001387">
    <property type="entry name" value="Cro/C1-type_HTH"/>
</dbReference>
<reference evidence="4 5" key="1">
    <citation type="submission" date="2021-01" db="EMBL/GenBank/DDBJ databases">
        <title>Whole genome shotgun sequence of Asanoa iriomotensis NBRC 100142.</title>
        <authorList>
            <person name="Komaki H."/>
            <person name="Tamura T."/>
        </authorList>
    </citation>
    <scope>NUCLEOTIDE SEQUENCE [LARGE SCALE GENOMIC DNA]</scope>
    <source>
        <strain evidence="4 5">NBRC 100142</strain>
    </source>
</reference>
<dbReference type="InterPro" id="IPR010359">
    <property type="entry name" value="IrrE_HExxH"/>
</dbReference>
<comment type="caution">
    <text evidence="4">The sequence shown here is derived from an EMBL/GenBank/DDBJ whole genome shotgun (WGS) entry which is preliminary data.</text>
</comment>